<protein>
    <submittedName>
        <fullName evidence="1">Uncharacterized protein</fullName>
    </submittedName>
</protein>
<dbReference type="Proteomes" id="UP000580718">
    <property type="component" value="Unassembled WGS sequence"/>
</dbReference>
<evidence type="ECO:0000313" key="2">
    <source>
        <dbReference type="Proteomes" id="UP000580718"/>
    </source>
</evidence>
<dbReference type="EMBL" id="JACIBU010000001">
    <property type="protein sequence ID" value="MBB3674721.1"/>
    <property type="molecule type" value="Genomic_DNA"/>
</dbReference>
<organism evidence="1 2">
    <name type="scientific">Modestobacter versicolor</name>
    <dbReference type="NCBI Taxonomy" id="429133"/>
    <lineage>
        <taxon>Bacteria</taxon>
        <taxon>Bacillati</taxon>
        <taxon>Actinomycetota</taxon>
        <taxon>Actinomycetes</taxon>
        <taxon>Geodermatophilales</taxon>
        <taxon>Geodermatophilaceae</taxon>
        <taxon>Modestobacter</taxon>
    </lineage>
</organism>
<name>A0A839Y2A0_9ACTN</name>
<accession>A0A839Y2A0</accession>
<evidence type="ECO:0000313" key="1">
    <source>
        <dbReference type="EMBL" id="MBB3674721.1"/>
    </source>
</evidence>
<proteinExistence type="predicted"/>
<comment type="caution">
    <text evidence="1">The sequence shown here is derived from an EMBL/GenBank/DDBJ whole genome shotgun (WGS) entry which is preliminary data.</text>
</comment>
<gene>
    <name evidence="1" type="ORF">FHX36_000456</name>
</gene>
<sequence length="45" mass="4780">MPQAAATAPPVAEVMAELDSPTPEDCTSPFAPVWIGEMVRRQPQG</sequence>
<reference evidence="1 2" key="1">
    <citation type="submission" date="2020-08" db="EMBL/GenBank/DDBJ databases">
        <title>Sequencing the genomes of 1000 actinobacteria strains.</title>
        <authorList>
            <person name="Klenk H.-P."/>
        </authorList>
    </citation>
    <scope>NUCLEOTIDE SEQUENCE [LARGE SCALE GENOMIC DNA]</scope>
    <source>
        <strain evidence="1 2">DSM 16678</strain>
    </source>
</reference>
<dbReference type="AlphaFoldDB" id="A0A839Y2A0"/>
<dbReference type="RefSeq" id="WP_220035914.1">
    <property type="nucleotide sequence ID" value="NZ_JACIBU010000001.1"/>
</dbReference>